<organism evidence="2 3">
    <name type="scientific">Mycobacteroides abscessus subsp. abscessus</name>
    <dbReference type="NCBI Taxonomy" id="1185650"/>
    <lineage>
        <taxon>Bacteria</taxon>
        <taxon>Bacillati</taxon>
        <taxon>Actinomycetota</taxon>
        <taxon>Actinomycetes</taxon>
        <taxon>Mycobacteriales</taxon>
        <taxon>Mycobacteriaceae</taxon>
        <taxon>Mycobacteroides</taxon>
        <taxon>Mycobacteroides abscessus</taxon>
    </lineage>
</organism>
<proteinExistence type="predicted"/>
<dbReference type="Proteomes" id="UP000185210">
    <property type="component" value="Unassembled WGS sequence"/>
</dbReference>
<protein>
    <submittedName>
        <fullName evidence="2">Uncharacterized protein</fullName>
    </submittedName>
</protein>
<evidence type="ECO:0000313" key="2">
    <source>
        <dbReference type="EMBL" id="SIB85904.1"/>
    </source>
</evidence>
<evidence type="ECO:0000313" key="3">
    <source>
        <dbReference type="Proteomes" id="UP000185210"/>
    </source>
</evidence>
<dbReference type="AlphaFoldDB" id="A0AB38D580"/>
<feature type="region of interest" description="Disordered" evidence="1">
    <location>
        <begin position="28"/>
        <end position="56"/>
    </location>
</feature>
<feature type="region of interest" description="Disordered" evidence="1">
    <location>
        <begin position="448"/>
        <end position="472"/>
    </location>
</feature>
<accession>A0AB38D580</accession>
<name>A0AB38D580_9MYCO</name>
<feature type="region of interest" description="Disordered" evidence="1">
    <location>
        <begin position="487"/>
        <end position="506"/>
    </location>
</feature>
<sequence length="506" mass="56605">MHPGVERRRHLTKQHVCGFGIQELGQSSGRSECVLGGPRRGQARRDRPHLPPGPGLADHIRMPRMFGQSIRPALERRTRWRQQDLLSTTQLGRGYGQVLQQNPPGNTVDGQVMNDQHQLAGGRHPQPAQHHAGRGVQPRPCRHQCLVRKNVHRVQAVRGVDGPRLGHRQRPPAGAVVSGPQAQHAVPIEQGLQHDQDRRFRHSGRSLQHHRLIEFINRAFNSLQPEHDRGRHHRTDALVDHPIRAIGHPDHTGQPGHGLLHEDVTRSTYQTGSVGPPHHLDGRNTVTAQVEERVIDADTFQAEHLGVDPGQYLLYERGRGTVMIDVAVFRCGQGFFVELAVDRQRQCRQRDHRGRHHITRQALGKLSADPGRIGRAGDVTDQPFVARSILAGDHRRLLYPGRSGQRRVNFTELYAMAPDLDLLVGASGILQLSAGPPARQVAGAIHPLSRRADAERARHEPRSRQPGPAHISIAQSRTHHIELADHTGRHGTQRPIQHKEAHVRQR</sequence>
<gene>
    <name evidence="2" type="ORF">SAMEA2070301_04676</name>
</gene>
<feature type="region of interest" description="Disordered" evidence="1">
    <location>
        <begin position="117"/>
        <end position="138"/>
    </location>
</feature>
<dbReference type="EMBL" id="FSHM01000009">
    <property type="protein sequence ID" value="SIB85904.1"/>
    <property type="molecule type" value="Genomic_DNA"/>
</dbReference>
<feature type="compositionally biased region" description="Basic and acidic residues" evidence="1">
    <location>
        <begin position="450"/>
        <end position="463"/>
    </location>
</feature>
<feature type="compositionally biased region" description="Basic and acidic residues" evidence="1">
    <location>
        <begin position="497"/>
        <end position="506"/>
    </location>
</feature>
<reference evidence="2 3" key="1">
    <citation type="submission" date="2016-11" db="EMBL/GenBank/DDBJ databases">
        <authorList>
            <consortium name="Pathogen Informatics"/>
        </authorList>
    </citation>
    <scope>NUCLEOTIDE SEQUENCE [LARGE SCALE GENOMIC DNA]</scope>
    <source>
        <strain evidence="2 3">104</strain>
    </source>
</reference>
<dbReference type="AntiFam" id="ANF00178">
    <property type="entry name" value="Shadow ORF (opposite dhbF)"/>
</dbReference>
<evidence type="ECO:0000256" key="1">
    <source>
        <dbReference type="SAM" id="MobiDB-lite"/>
    </source>
</evidence>
<comment type="caution">
    <text evidence="2">The sequence shown here is derived from an EMBL/GenBank/DDBJ whole genome shotgun (WGS) entry which is preliminary data.</text>
</comment>